<dbReference type="HAMAP" id="MF_03015">
    <property type="entry name" value="Ribosomal_S2_euk"/>
    <property type="match status" value="1"/>
</dbReference>
<organism evidence="10 11">
    <name type="scientific">Cinara cedri</name>
    <dbReference type="NCBI Taxonomy" id="506608"/>
    <lineage>
        <taxon>Eukaryota</taxon>
        <taxon>Metazoa</taxon>
        <taxon>Ecdysozoa</taxon>
        <taxon>Arthropoda</taxon>
        <taxon>Hexapoda</taxon>
        <taxon>Insecta</taxon>
        <taxon>Pterygota</taxon>
        <taxon>Neoptera</taxon>
        <taxon>Paraneoptera</taxon>
        <taxon>Hemiptera</taxon>
        <taxon>Sternorrhyncha</taxon>
        <taxon>Aphidomorpha</taxon>
        <taxon>Aphidoidea</taxon>
        <taxon>Aphididae</taxon>
        <taxon>Lachninae</taxon>
        <taxon>Cinara</taxon>
    </lineage>
</organism>
<keyword evidence="4 6" id="KW-0689">Ribosomal protein</keyword>
<dbReference type="InterPro" id="IPR018130">
    <property type="entry name" value="Ribosomal_uS2_CS"/>
</dbReference>
<dbReference type="GO" id="GO:0000028">
    <property type="term" value="P:ribosomal small subunit assembly"/>
    <property type="evidence" value="ECO:0007669"/>
    <property type="project" value="UniProtKB-UniRule"/>
</dbReference>
<evidence type="ECO:0000256" key="4">
    <source>
        <dbReference type="ARBA" id="ARBA00022980"/>
    </source>
</evidence>
<dbReference type="FunFam" id="3.40.50.10490:FF:000012">
    <property type="entry name" value="40S ribosomal protein SA"/>
    <property type="match status" value="1"/>
</dbReference>
<comment type="function">
    <text evidence="6">Required for the assembly and/or stability of the 40S ribosomal subunit. Required for the processing of the 20S rRNA-precursor to mature 18S rRNA in a late step of the maturation of 40S ribosomal subunits.</text>
</comment>
<gene>
    <name evidence="10" type="ORF">CINCED_3A019034</name>
</gene>
<dbReference type="CDD" id="cd01425">
    <property type="entry name" value="RPS2"/>
    <property type="match status" value="1"/>
</dbReference>
<evidence type="ECO:0000313" key="10">
    <source>
        <dbReference type="EMBL" id="VVC37836.1"/>
    </source>
</evidence>
<dbReference type="SUPFAM" id="SSF52313">
    <property type="entry name" value="Ribosomal protein S2"/>
    <property type="match status" value="1"/>
</dbReference>
<evidence type="ECO:0000256" key="7">
    <source>
        <dbReference type="RuleBase" id="RU003631"/>
    </source>
</evidence>
<evidence type="ECO:0000256" key="6">
    <source>
        <dbReference type="HAMAP-Rule" id="MF_03015"/>
    </source>
</evidence>
<evidence type="ECO:0000313" key="11">
    <source>
        <dbReference type="Proteomes" id="UP000325440"/>
    </source>
</evidence>
<evidence type="ECO:0000256" key="3">
    <source>
        <dbReference type="ARBA" id="ARBA00022490"/>
    </source>
</evidence>
<dbReference type="Pfam" id="PF00318">
    <property type="entry name" value="Ribosomal_S2"/>
    <property type="match status" value="2"/>
</dbReference>
<comment type="similarity">
    <text evidence="2 6 7">Belongs to the universal ribosomal protein uS2 family.</text>
</comment>
<keyword evidence="3 6" id="KW-0963">Cytoplasm</keyword>
<name>A0A5E4N8D4_9HEMI</name>
<dbReference type="InterPro" id="IPR027498">
    <property type="entry name" value="Ribosomal_uS2_euk"/>
</dbReference>
<dbReference type="InterPro" id="IPR032281">
    <property type="entry name" value="Ribosomal_uS2_C"/>
</dbReference>
<protein>
    <recommendedName>
        <fullName evidence="6">Small ribosomal subunit protein uS2</fullName>
    </recommendedName>
</protein>
<comment type="subcellular location">
    <subcellularLocation>
        <location evidence="1 6">Cytoplasm</location>
    </subcellularLocation>
</comment>
<dbReference type="Gene3D" id="3.40.50.10490">
    <property type="entry name" value="Glucose-6-phosphate isomerase like protein, domain 1"/>
    <property type="match status" value="1"/>
</dbReference>
<dbReference type="PROSITE" id="PS00962">
    <property type="entry name" value="RIBOSOMAL_S2_1"/>
    <property type="match status" value="1"/>
</dbReference>
<dbReference type="NCBIfam" id="TIGR01012">
    <property type="entry name" value="uS2_euk_arch"/>
    <property type="match status" value="1"/>
</dbReference>
<keyword evidence="5 6" id="KW-0687">Ribonucleoprotein</keyword>
<dbReference type="InterPro" id="IPR005707">
    <property type="entry name" value="Ribosomal_uS2_euk/arc"/>
</dbReference>
<accession>A0A5E4N8D4</accession>
<keyword evidence="11" id="KW-1185">Reference proteome</keyword>
<dbReference type="Proteomes" id="UP000325440">
    <property type="component" value="Unassembled WGS sequence"/>
</dbReference>
<feature type="region of interest" description="Disordered" evidence="8">
    <location>
        <begin position="288"/>
        <end position="308"/>
    </location>
</feature>
<dbReference type="PRINTS" id="PR00395">
    <property type="entry name" value="RIBOSOMALS2"/>
</dbReference>
<evidence type="ECO:0000256" key="1">
    <source>
        <dbReference type="ARBA" id="ARBA00004496"/>
    </source>
</evidence>
<evidence type="ECO:0000259" key="9">
    <source>
        <dbReference type="Pfam" id="PF16122"/>
    </source>
</evidence>
<proteinExistence type="inferred from homology"/>
<evidence type="ECO:0000256" key="2">
    <source>
        <dbReference type="ARBA" id="ARBA00006242"/>
    </source>
</evidence>
<dbReference type="GO" id="GO:0003735">
    <property type="term" value="F:structural constituent of ribosome"/>
    <property type="evidence" value="ECO:0007669"/>
    <property type="project" value="UniProtKB-UniRule"/>
</dbReference>
<dbReference type="PANTHER" id="PTHR11489">
    <property type="entry name" value="40S RIBOSOMAL PROTEIN SA"/>
    <property type="match status" value="1"/>
</dbReference>
<comment type="subunit">
    <text evidence="6">Component of the small ribosomal subunit. Mature ribosomes consist of a small (40S) and a large (60S) subunit. The 40S subunit contains about 33 different proteins and 1 molecule of RNA (18S). The 60S subunit contains about 49 different proteins and 3 molecules of RNA (28S, 5.8S and 5S). Interacts with ribosomal protein S21.</text>
</comment>
<dbReference type="GO" id="GO:0022627">
    <property type="term" value="C:cytosolic small ribosomal subunit"/>
    <property type="evidence" value="ECO:0007669"/>
    <property type="project" value="UniProtKB-UniRule"/>
</dbReference>
<dbReference type="Pfam" id="PF16122">
    <property type="entry name" value="40S_SA_C"/>
    <property type="match status" value="1"/>
</dbReference>
<evidence type="ECO:0000256" key="5">
    <source>
        <dbReference type="ARBA" id="ARBA00023274"/>
    </source>
</evidence>
<dbReference type="OrthoDB" id="414863at2759"/>
<dbReference type="GO" id="GO:0006412">
    <property type="term" value="P:translation"/>
    <property type="evidence" value="ECO:0007669"/>
    <property type="project" value="UniProtKB-UniRule"/>
</dbReference>
<feature type="domain" description="Small ribosomal subunit protein uS2 C-terminal" evidence="9">
    <location>
        <begin position="202"/>
        <end position="298"/>
    </location>
</feature>
<dbReference type="EMBL" id="CABPRJ010001455">
    <property type="protein sequence ID" value="VVC37836.1"/>
    <property type="molecule type" value="Genomic_DNA"/>
</dbReference>
<dbReference type="InterPro" id="IPR023591">
    <property type="entry name" value="Ribosomal_uS2_flav_dom_sf"/>
</dbReference>
<sequence length="308" mass="33394">MSGGLDVLGLKEDDVTKMLAATTHLGAENVNFQMEQYVYKRNSRGLNIFNLNKTWEKLLLAARAIVAVEHPSEIFVISSRPYGQRAVLKFAAYTGATPIAGRFTPGAFTNQIQAAFREPRLLVVTDPATDHQPITEASYVNIPVIALCNADTPLRYVDIAIPCNNKSPHSIGLMWWFLAREVLRLRGTIPRDGKWDVVVDLFFYRDPEDVEKEEAAAKEALPAASTVKPIVSGEDYASVNTAADWNEGVVAATAPPNWADDGNAEPLATAAPAANIDRTAVEEWNAAPATGAANTNWGGGSAPNWSNM</sequence>
<dbReference type="PROSITE" id="PS00963">
    <property type="entry name" value="RIBOSOMAL_S2_2"/>
    <property type="match status" value="1"/>
</dbReference>
<dbReference type="AlphaFoldDB" id="A0A5E4N8D4"/>
<dbReference type="InterPro" id="IPR001865">
    <property type="entry name" value="Ribosomal_uS2"/>
</dbReference>
<reference evidence="10 11" key="1">
    <citation type="submission" date="2019-08" db="EMBL/GenBank/DDBJ databases">
        <authorList>
            <person name="Alioto T."/>
            <person name="Alioto T."/>
            <person name="Gomez Garrido J."/>
        </authorList>
    </citation>
    <scope>NUCLEOTIDE SEQUENCE [LARGE SCALE GENOMIC DNA]</scope>
</reference>
<evidence type="ECO:0000256" key="8">
    <source>
        <dbReference type="SAM" id="MobiDB-lite"/>
    </source>
</evidence>